<keyword evidence="4" id="KW-0564">Palmitate</keyword>
<feature type="chain" id="PRO_5046215159" evidence="6">
    <location>
        <begin position="36"/>
        <end position="439"/>
    </location>
</feature>
<dbReference type="Proteomes" id="UP001500002">
    <property type="component" value="Unassembled WGS sequence"/>
</dbReference>
<dbReference type="InterPro" id="IPR006059">
    <property type="entry name" value="SBP"/>
</dbReference>
<evidence type="ECO:0000256" key="4">
    <source>
        <dbReference type="ARBA" id="ARBA00023139"/>
    </source>
</evidence>
<dbReference type="PANTHER" id="PTHR43649">
    <property type="entry name" value="ARABINOSE-BINDING PROTEIN-RELATED"/>
    <property type="match status" value="1"/>
</dbReference>
<evidence type="ECO:0000313" key="7">
    <source>
        <dbReference type="EMBL" id="GAA1809255.1"/>
    </source>
</evidence>
<organism evidence="7 8">
    <name type="scientific">Agromyces neolithicus</name>
    <dbReference type="NCBI Taxonomy" id="269420"/>
    <lineage>
        <taxon>Bacteria</taxon>
        <taxon>Bacillati</taxon>
        <taxon>Actinomycetota</taxon>
        <taxon>Actinomycetes</taxon>
        <taxon>Micrococcales</taxon>
        <taxon>Microbacteriaceae</taxon>
        <taxon>Agromyces</taxon>
    </lineage>
</organism>
<keyword evidence="5" id="KW-0449">Lipoprotein</keyword>
<keyword evidence="8" id="KW-1185">Reference proteome</keyword>
<evidence type="ECO:0000256" key="5">
    <source>
        <dbReference type="ARBA" id="ARBA00023288"/>
    </source>
</evidence>
<gene>
    <name evidence="7" type="ORF">GCM10009749_17160</name>
</gene>
<dbReference type="Pfam" id="PF13416">
    <property type="entry name" value="SBP_bac_8"/>
    <property type="match status" value="1"/>
</dbReference>
<evidence type="ECO:0000256" key="1">
    <source>
        <dbReference type="ARBA" id="ARBA00022475"/>
    </source>
</evidence>
<evidence type="ECO:0000256" key="6">
    <source>
        <dbReference type="SAM" id="SignalP"/>
    </source>
</evidence>
<feature type="signal peptide" evidence="6">
    <location>
        <begin position="1"/>
        <end position="35"/>
    </location>
</feature>
<dbReference type="PANTHER" id="PTHR43649:SF33">
    <property type="entry name" value="POLYGALACTURONAN_RHAMNOGALACTURONAN-BINDING PROTEIN YTCQ"/>
    <property type="match status" value="1"/>
</dbReference>
<evidence type="ECO:0000256" key="3">
    <source>
        <dbReference type="ARBA" id="ARBA00023136"/>
    </source>
</evidence>
<evidence type="ECO:0000256" key="2">
    <source>
        <dbReference type="ARBA" id="ARBA00022729"/>
    </source>
</evidence>
<accession>A0ABN2M4B1</accession>
<name>A0ABN2M4B1_9MICO</name>
<dbReference type="RefSeq" id="WP_344295424.1">
    <property type="nucleotide sequence ID" value="NZ_BAAANJ010000005.1"/>
</dbReference>
<dbReference type="SUPFAM" id="SSF53850">
    <property type="entry name" value="Periplasmic binding protein-like II"/>
    <property type="match status" value="1"/>
</dbReference>
<protein>
    <submittedName>
        <fullName evidence="7">Extracellular solute-binding protein</fullName>
    </submittedName>
</protein>
<keyword evidence="2 6" id="KW-0732">Signal</keyword>
<dbReference type="EMBL" id="BAAANJ010000005">
    <property type="protein sequence ID" value="GAA1809255.1"/>
    <property type="molecule type" value="Genomic_DNA"/>
</dbReference>
<proteinExistence type="predicted"/>
<dbReference type="InterPro" id="IPR050490">
    <property type="entry name" value="Bact_solute-bd_prot1"/>
</dbReference>
<keyword evidence="3" id="KW-0472">Membrane</keyword>
<comment type="caution">
    <text evidence="7">The sequence shown here is derived from an EMBL/GenBank/DDBJ whole genome shotgun (WGS) entry which is preliminary data.</text>
</comment>
<reference evidence="8" key="1">
    <citation type="journal article" date="2019" name="Int. J. Syst. Evol. Microbiol.">
        <title>The Global Catalogue of Microorganisms (GCM) 10K type strain sequencing project: providing services to taxonomists for standard genome sequencing and annotation.</title>
        <authorList>
            <consortium name="The Broad Institute Genomics Platform"/>
            <consortium name="The Broad Institute Genome Sequencing Center for Infectious Disease"/>
            <person name="Wu L."/>
            <person name="Ma J."/>
        </authorList>
    </citation>
    <scope>NUCLEOTIDE SEQUENCE [LARGE SCALE GENOMIC DNA]</scope>
    <source>
        <strain evidence="8">JCM 14322</strain>
    </source>
</reference>
<keyword evidence="1" id="KW-1003">Cell membrane</keyword>
<sequence length="439" mass="47723">MTDETIRPTPHRRRFAKRRTAAAAASVAVSALLLAGCSAGGGDDVVTLDFFQFKGEALEDFTQIIDDFEAENPDIKVVQNQVADADTIIRTLLVKDRAPDVITLNANGNFGRLAQAGVFYDFSDEPVLETINPAVQQILADLGNAEGEVNGLGYVNNANGVIYNQQIFEEQGLEVPETWDEFIAVCDALEDAGVVPFYGTLADSWTGLPSFNALGAYPAQGDFFDQLREEGENVGADSAVSFQKDFAEAMAQQYELFSYTQEGYRGKTYDDGNAAFANGEVAMLMQGIWAINPVKAINPDIDAAIFPYPATDDPDDRLLVSGVDVVVTMGENTPHREQALRFIDYLFEQDVIEAFAASQNMVPSVEGAELSDDPAIQSVKPYFDDGRITGFIDHQIPPSIPLPAIDQEFLFTGDAEAALATLDREWSKVAARTIPVTGE</sequence>
<dbReference type="Gene3D" id="3.40.190.10">
    <property type="entry name" value="Periplasmic binding protein-like II"/>
    <property type="match status" value="2"/>
</dbReference>
<evidence type="ECO:0000313" key="8">
    <source>
        <dbReference type="Proteomes" id="UP001500002"/>
    </source>
</evidence>